<keyword evidence="3" id="KW-1185">Reference proteome</keyword>
<dbReference type="Proteomes" id="UP000289738">
    <property type="component" value="Chromosome A10"/>
</dbReference>
<evidence type="ECO:0000313" key="3">
    <source>
        <dbReference type="Proteomes" id="UP000289738"/>
    </source>
</evidence>
<organism evidence="2 3">
    <name type="scientific">Arachis hypogaea</name>
    <name type="common">Peanut</name>
    <dbReference type="NCBI Taxonomy" id="3818"/>
    <lineage>
        <taxon>Eukaryota</taxon>
        <taxon>Viridiplantae</taxon>
        <taxon>Streptophyta</taxon>
        <taxon>Embryophyta</taxon>
        <taxon>Tracheophyta</taxon>
        <taxon>Spermatophyta</taxon>
        <taxon>Magnoliopsida</taxon>
        <taxon>eudicotyledons</taxon>
        <taxon>Gunneridae</taxon>
        <taxon>Pentapetalae</taxon>
        <taxon>rosids</taxon>
        <taxon>fabids</taxon>
        <taxon>Fabales</taxon>
        <taxon>Fabaceae</taxon>
        <taxon>Papilionoideae</taxon>
        <taxon>50 kb inversion clade</taxon>
        <taxon>dalbergioids sensu lato</taxon>
        <taxon>Dalbergieae</taxon>
        <taxon>Pterocarpus clade</taxon>
        <taxon>Arachis</taxon>
    </lineage>
</organism>
<dbReference type="AlphaFoldDB" id="A0A445B984"/>
<proteinExistence type="predicted"/>
<protein>
    <submittedName>
        <fullName evidence="2">Uncharacterized protein</fullName>
    </submittedName>
</protein>
<gene>
    <name evidence="2" type="ORF">Ahy_A10g050394</name>
</gene>
<evidence type="ECO:0000256" key="1">
    <source>
        <dbReference type="SAM" id="MobiDB-lite"/>
    </source>
</evidence>
<feature type="region of interest" description="Disordered" evidence="1">
    <location>
        <begin position="42"/>
        <end position="69"/>
    </location>
</feature>
<feature type="compositionally biased region" description="Acidic residues" evidence="1">
    <location>
        <begin position="55"/>
        <end position="69"/>
    </location>
</feature>
<sequence length="155" mass="17591">MPGFENMPRKPWYSCILDAGTTDNTQHINVQTSRKNISFRRPQTKHVVEPTQISSDDEDYDPEADEVDSWDDHVDNLYDEEEAVCRNKSNDSKDTDYWSVVVSDDNVTRTMKLSVMEAMVLPPELQAIGQAAGLLSEFLGSFGADFQHFPINEES</sequence>
<evidence type="ECO:0000313" key="2">
    <source>
        <dbReference type="EMBL" id="RYR35245.1"/>
    </source>
</evidence>
<dbReference type="EMBL" id="SDMP01000010">
    <property type="protein sequence ID" value="RYR35245.1"/>
    <property type="molecule type" value="Genomic_DNA"/>
</dbReference>
<reference evidence="2 3" key="1">
    <citation type="submission" date="2019-01" db="EMBL/GenBank/DDBJ databases">
        <title>Sequencing of cultivated peanut Arachis hypogaea provides insights into genome evolution and oil improvement.</title>
        <authorList>
            <person name="Chen X."/>
        </authorList>
    </citation>
    <scope>NUCLEOTIDE SEQUENCE [LARGE SCALE GENOMIC DNA]</scope>
    <source>
        <strain evidence="3">cv. Fuhuasheng</strain>
        <tissue evidence="2">Leaves</tissue>
    </source>
</reference>
<comment type="caution">
    <text evidence="2">The sequence shown here is derived from an EMBL/GenBank/DDBJ whole genome shotgun (WGS) entry which is preliminary data.</text>
</comment>
<accession>A0A445B984</accession>
<name>A0A445B984_ARAHY</name>